<accession>A0ABR6ITH1</accession>
<gene>
    <name evidence="1" type="ORF">GGD56_005038</name>
</gene>
<dbReference type="InterPro" id="IPR006311">
    <property type="entry name" value="TAT_signal"/>
</dbReference>
<dbReference type="Proteomes" id="UP000551353">
    <property type="component" value="Unassembled WGS sequence"/>
</dbReference>
<evidence type="ECO:0008006" key="3">
    <source>
        <dbReference type="Google" id="ProtNLM"/>
    </source>
</evidence>
<keyword evidence="2" id="KW-1185">Reference proteome</keyword>
<comment type="caution">
    <text evidence="1">The sequence shown here is derived from an EMBL/GenBank/DDBJ whole genome shotgun (WGS) entry which is preliminary data.</text>
</comment>
<name>A0ABR6ITH1_9HYPH</name>
<proteinExistence type="predicted"/>
<organism evidence="1 2">
    <name type="scientific">Rhizobium mongolense</name>
    <dbReference type="NCBI Taxonomy" id="57676"/>
    <lineage>
        <taxon>Bacteria</taxon>
        <taxon>Pseudomonadati</taxon>
        <taxon>Pseudomonadota</taxon>
        <taxon>Alphaproteobacteria</taxon>
        <taxon>Hyphomicrobiales</taxon>
        <taxon>Rhizobiaceae</taxon>
        <taxon>Rhizobium/Agrobacterium group</taxon>
        <taxon>Rhizobium</taxon>
    </lineage>
</organism>
<protein>
    <recommendedName>
        <fullName evidence="3">Twin-arginine translocation signal domain-containing protein</fullName>
    </recommendedName>
</protein>
<dbReference type="PROSITE" id="PS51318">
    <property type="entry name" value="TAT"/>
    <property type="match status" value="1"/>
</dbReference>
<evidence type="ECO:0000313" key="1">
    <source>
        <dbReference type="EMBL" id="MBB4231166.1"/>
    </source>
</evidence>
<reference evidence="1 2" key="1">
    <citation type="submission" date="2020-08" db="EMBL/GenBank/DDBJ databases">
        <title>Genomic Encyclopedia of Type Strains, Phase IV (KMG-V): Genome sequencing to study the core and pangenomes of soil and plant-associated prokaryotes.</title>
        <authorList>
            <person name="Whitman W."/>
        </authorList>
    </citation>
    <scope>NUCLEOTIDE SEQUENCE [LARGE SCALE GENOMIC DNA]</scope>
    <source>
        <strain evidence="1 2">SEMIA 4087</strain>
    </source>
</reference>
<dbReference type="EMBL" id="JACIFX010000007">
    <property type="protein sequence ID" value="MBB4231166.1"/>
    <property type="molecule type" value="Genomic_DNA"/>
</dbReference>
<evidence type="ECO:0000313" key="2">
    <source>
        <dbReference type="Proteomes" id="UP000551353"/>
    </source>
</evidence>
<sequence>MIARRGFLKILGGSVAGVAALGGYAYEPGTSLAFVT</sequence>